<protein>
    <submittedName>
        <fullName evidence="1">Uncharacterized protein</fullName>
    </submittedName>
</protein>
<gene>
    <name evidence="1" type="ORF">BN137_1544</name>
</gene>
<sequence length="53" mass="5834">MYTENGALNKPANTLLPNQLRDYASQGRTTIVNIDTGKDGNFIVVDSMKKMMG</sequence>
<dbReference type="OrthoDB" id="5666689at2"/>
<reference evidence="1" key="1">
    <citation type="submission" date="2012-07" db="EMBL/GenBank/DDBJ databases">
        <authorList>
            <person name="Cummings C."/>
        </authorList>
    </citation>
    <scope>NUCLEOTIDE SEQUENCE</scope>
    <source>
        <strain evidence="1">1330</strain>
    </source>
</reference>
<dbReference type="AlphaFoldDB" id="K8A8W3"/>
<accession>K8A8W3</accession>
<name>K8A8W3_9ENTR</name>
<organism evidence="1 2">
    <name type="scientific">Cronobacter condimenti 1330</name>
    <dbReference type="NCBI Taxonomy" id="1073999"/>
    <lineage>
        <taxon>Bacteria</taxon>
        <taxon>Pseudomonadati</taxon>
        <taxon>Pseudomonadota</taxon>
        <taxon>Gammaproteobacteria</taxon>
        <taxon>Enterobacterales</taxon>
        <taxon>Enterobacteriaceae</taxon>
        <taxon>Cronobacter</taxon>
    </lineage>
</organism>
<dbReference type="EMBL" id="CAKW01000061">
    <property type="protein sequence ID" value="CCJ72179.1"/>
    <property type="molecule type" value="Genomic_DNA"/>
</dbReference>
<evidence type="ECO:0000313" key="2">
    <source>
        <dbReference type="Proteomes" id="UP000009340"/>
    </source>
</evidence>
<proteinExistence type="predicted"/>
<dbReference type="Proteomes" id="UP000009340">
    <property type="component" value="Unassembled WGS sequence"/>
</dbReference>
<evidence type="ECO:0000313" key="1">
    <source>
        <dbReference type="EMBL" id="CCJ72179.1"/>
    </source>
</evidence>
<comment type="caution">
    <text evidence="1">The sequence shown here is derived from an EMBL/GenBank/DDBJ whole genome shotgun (WGS) entry which is preliminary data.</text>
</comment>
<dbReference type="RefSeq" id="WP_007670430.1">
    <property type="nucleotide sequence ID" value="NZ_CAKW01000061.1"/>
</dbReference>